<dbReference type="CDD" id="cd01637">
    <property type="entry name" value="IMPase_like"/>
    <property type="match status" value="1"/>
</dbReference>
<dbReference type="EMBL" id="JAVDYB010000001">
    <property type="protein sequence ID" value="MDR7277688.1"/>
    <property type="molecule type" value="Genomic_DNA"/>
</dbReference>
<evidence type="ECO:0000256" key="2">
    <source>
        <dbReference type="SAM" id="MobiDB-lite"/>
    </source>
</evidence>
<protein>
    <submittedName>
        <fullName evidence="3">Fructose-1,6-bisphosphatase/inositol monophosphatase family enzyme</fullName>
    </submittedName>
</protein>
<feature type="binding site" evidence="1">
    <location>
        <position position="85"/>
    </location>
    <ligand>
        <name>Mg(2+)</name>
        <dbReference type="ChEBI" id="CHEBI:18420"/>
        <label>1</label>
        <note>catalytic</note>
    </ligand>
</feature>
<dbReference type="RefSeq" id="WP_310376452.1">
    <property type="nucleotide sequence ID" value="NZ_JAVDYB010000001.1"/>
</dbReference>
<feature type="region of interest" description="Disordered" evidence="2">
    <location>
        <begin position="1"/>
        <end position="23"/>
    </location>
</feature>
<dbReference type="PANTHER" id="PTHR20854">
    <property type="entry name" value="INOSITOL MONOPHOSPHATASE"/>
    <property type="match status" value="1"/>
</dbReference>
<feature type="binding site" evidence="1">
    <location>
        <position position="228"/>
    </location>
    <ligand>
        <name>Mg(2+)</name>
        <dbReference type="ChEBI" id="CHEBI:18420"/>
        <label>1</label>
        <note>catalytic</note>
    </ligand>
</feature>
<dbReference type="PANTHER" id="PTHR20854:SF4">
    <property type="entry name" value="INOSITOL-1-MONOPHOSPHATASE-RELATED"/>
    <property type="match status" value="1"/>
</dbReference>
<comment type="cofactor">
    <cofactor evidence="1">
        <name>Mg(2+)</name>
        <dbReference type="ChEBI" id="CHEBI:18420"/>
    </cofactor>
</comment>
<evidence type="ECO:0000313" key="3">
    <source>
        <dbReference type="EMBL" id="MDR7277688.1"/>
    </source>
</evidence>
<name>A0AAE3YPL7_9ACTN</name>
<dbReference type="GO" id="GO:0006020">
    <property type="term" value="P:inositol metabolic process"/>
    <property type="evidence" value="ECO:0007669"/>
    <property type="project" value="TreeGrafter"/>
</dbReference>
<accession>A0AAE3YPL7</accession>
<dbReference type="GO" id="GO:0007165">
    <property type="term" value="P:signal transduction"/>
    <property type="evidence" value="ECO:0007669"/>
    <property type="project" value="TreeGrafter"/>
</dbReference>
<keyword evidence="4" id="KW-1185">Reference proteome</keyword>
<evidence type="ECO:0000313" key="4">
    <source>
        <dbReference type="Proteomes" id="UP001183643"/>
    </source>
</evidence>
<feature type="binding site" evidence="1">
    <location>
        <position position="103"/>
    </location>
    <ligand>
        <name>Mg(2+)</name>
        <dbReference type="ChEBI" id="CHEBI:18420"/>
        <label>1</label>
        <note>catalytic</note>
    </ligand>
</feature>
<dbReference type="Gene3D" id="3.30.540.10">
    <property type="entry name" value="Fructose-1,6-Bisphosphatase, subunit A, domain 1"/>
    <property type="match status" value="1"/>
</dbReference>
<dbReference type="Pfam" id="PF00459">
    <property type="entry name" value="Inositol_P"/>
    <property type="match status" value="1"/>
</dbReference>
<proteinExistence type="predicted"/>
<keyword evidence="1" id="KW-0479">Metal-binding</keyword>
<comment type="caution">
    <text evidence="3">The sequence shown here is derived from an EMBL/GenBank/DDBJ whole genome shotgun (WGS) entry which is preliminary data.</text>
</comment>
<organism evidence="3 4">
    <name type="scientific">Catenuloplanes atrovinosus</name>
    <dbReference type="NCBI Taxonomy" id="137266"/>
    <lineage>
        <taxon>Bacteria</taxon>
        <taxon>Bacillati</taxon>
        <taxon>Actinomycetota</taxon>
        <taxon>Actinomycetes</taxon>
        <taxon>Micromonosporales</taxon>
        <taxon>Micromonosporaceae</taxon>
        <taxon>Catenuloplanes</taxon>
    </lineage>
</organism>
<feature type="binding site" evidence="1">
    <location>
        <position position="106"/>
    </location>
    <ligand>
        <name>Mg(2+)</name>
        <dbReference type="ChEBI" id="CHEBI:18420"/>
        <label>1</label>
        <note>catalytic</note>
    </ligand>
</feature>
<dbReference type="GO" id="GO:0046872">
    <property type="term" value="F:metal ion binding"/>
    <property type="evidence" value="ECO:0007669"/>
    <property type="project" value="UniProtKB-KW"/>
</dbReference>
<sequence>MARLHPDTAENPSTAAPAGSGPWQHELDFAITQAAAIGDLLTGARPAPATVKPDGTPVTTIDVAGNTLFSQALQARFPHDLLLAEEDTPPDYGPHPGRVWVLDPTDATWLLAAGIPLSAVSVALVVDGTPVLGVVRDPHTHRIFTAVAGGGAACNNRPLHVNQAQHLTGACLALPGGQVPALDSAGLLHAAVRAGADLVTTGSAVQDGLFVPAGLAAGYVYPYTSPWDIAALAVLTTEAGGHVTDLHGNPQRYDNHINGAIITNGALHPHLLGLVTTHLRQQTPGT</sequence>
<reference evidence="3" key="1">
    <citation type="submission" date="2023-07" db="EMBL/GenBank/DDBJ databases">
        <title>Sequencing the genomes of 1000 actinobacteria strains.</title>
        <authorList>
            <person name="Klenk H.-P."/>
        </authorList>
    </citation>
    <scope>NUCLEOTIDE SEQUENCE</scope>
    <source>
        <strain evidence="3">DSM 44707</strain>
    </source>
</reference>
<dbReference type="PRINTS" id="PR00377">
    <property type="entry name" value="IMPHPHTASES"/>
</dbReference>
<dbReference type="Proteomes" id="UP001183643">
    <property type="component" value="Unassembled WGS sequence"/>
</dbReference>
<gene>
    <name evidence="3" type="ORF">J2S41_004466</name>
</gene>
<dbReference type="AlphaFoldDB" id="A0AAE3YPL7"/>
<dbReference type="InterPro" id="IPR000760">
    <property type="entry name" value="Inositol_monophosphatase-like"/>
</dbReference>
<evidence type="ECO:0000256" key="1">
    <source>
        <dbReference type="PIRSR" id="PIRSR600760-2"/>
    </source>
</evidence>
<keyword evidence="1" id="KW-0460">Magnesium</keyword>
<dbReference type="SUPFAM" id="SSF56655">
    <property type="entry name" value="Carbohydrate phosphatase"/>
    <property type="match status" value="1"/>
</dbReference>
<dbReference type="Gene3D" id="3.40.190.80">
    <property type="match status" value="1"/>
</dbReference>
<dbReference type="GO" id="GO:0008934">
    <property type="term" value="F:inositol monophosphate 1-phosphatase activity"/>
    <property type="evidence" value="ECO:0007669"/>
    <property type="project" value="TreeGrafter"/>
</dbReference>